<comment type="caution">
    <text evidence="2">The sequence shown here is derived from an EMBL/GenBank/DDBJ whole genome shotgun (WGS) entry which is preliminary data.</text>
</comment>
<dbReference type="RefSeq" id="WP_068846206.1">
    <property type="nucleotide sequence ID" value="NZ_LYDR01000039.1"/>
</dbReference>
<dbReference type="EMBL" id="LYDR01000039">
    <property type="protein sequence ID" value="ODA34734.1"/>
    <property type="molecule type" value="Genomic_DNA"/>
</dbReference>
<evidence type="ECO:0000256" key="1">
    <source>
        <dbReference type="SAM" id="MobiDB-lite"/>
    </source>
</evidence>
<evidence type="ECO:0000313" key="3">
    <source>
        <dbReference type="Proteomes" id="UP000094828"/>
    </source>
</evidence>
<dbReference type="OrthoDB" id="215810at2"/>
<dbReference type="Proteomes" id="UP000094828">
    <property type="component" value="Unassembled WGS sequence"/>
</dbReference>
<proteinExistence type="predicted"/>
<reference evidence="2 3" key="1">
    <citation type="submission" date="2016-05" db="EMBL/GenBank/DDBJ databases">
        <title>Genomic and physiological characterization of Planctopirus sp. isolated from fresh water lake.</title>
        <authorList>
            <person name="Subhash Y."/>
            <person name="Ramana C."/>
        </authorList>
    </citation>
    <scope>NUCLEOTIDE SEQUENCE [LARGE SCALE GENOMIC DNA]</scope>
    <source>
        <strain evidence="2 3">JC280</strain>
    </source>
</reference>
<protein>
    <submittedName>
        <fullName evidence="2">Uncharacterized protein</fullName>
    </submittedName>
</protein>
<keyword evidence="3" id="KW-1185">Reference proteome</keyword>
<dbReference type="AlphaFoldDB" id="A0A1C3ENC2"/>
<evidence type="ECO:0000313" key="2">
    <source>
        <dbReference type="EMBL" id="ODA34734.1"/>
    </source>
</evidence>
<gene>
    <name evidence="2" type="ORF">A6X21_03440</name>
</gene>
<accession>A0A1C3ENC2</accession>
<feature type="region of interest" description="Disordered" evidence="1">
    <location>
        <begin position="208"/>
        <end position="261"/>
    </location>
</feature>
<sequence length="261" mass="28189">MTSQDTRWLALAAVSAATSLCGGLVEPTIACAQEVGLVRISDRSPSSVQTTPVGHKHYAHGPVMTTTIPADGSGQYCDNCDRRGGHGGNAWRMHLPPDHGYSVPAKFPLQRRGVEYESYFPPQWYGAGLTYQQNYPMVYMPTDTTQLGFYSQHVPFWRPNPNMLPPRPVPSQWHIHAPVVYSSDFHRMHAGAGSQGWQEVQVLDSTTAPATHGAQPTPIDGNGLQPVPAPVVPQVPGSEVPPAPMLDSAASGHIKRAAAQQ</sequence>
<organism evidence="2 3">
    <name type="scientific">Planctopirus hydrillae</name>
    <dbReference type="NCBI Taxonomy" id="1841610"/>
    <lineage>
        <taxon>Bacteria</taxon>
        <taxon>Pseudomonadati</taxon>
        <taxon>Planctomycetota</taxon>
        <taxon>Planctomycetia</taxon>
        <taxon>Planctomycetales</taxon>
        <taxon>Planctomycetaceae</taxon>
        <taxon>Planctopirus</taxon>
    </lineage>
</organism>
<feature type="compositionally biased region" description="Pro residues" evidence="1">
    <location>
        <begin position="227"/>
        <end position="244"/>
    </location>
</feature>
<name>A0A1C3ENC2_9PLAN</name>